<proteinExistence type="predicted"/>
<protein>
    <submittedName>
        <fullName evidence="1">Uncharacterized protein</fullName>
    </submittedName>
</protein>
<name>A0ABY5IVA5_9FLAO</name>
<dbReference type="EMBL" id="CP101751">
    <property type="protein sequence ID" value="UUC46753.1"/>
    <property type="molecule type" value="Genomic_DNA"/>
</dbReference>
<dbReference type="RefSeq" id="WP_256552408.1">
    <property type="nucleotide sequence ID" value="NZ_CP101751.1"/>
</dbReference>
<evidence type="ECO:0000313" key="1">
    <source>
        <dbReference type="EMBL" id="UUC46753.1"/>
    </source>
</evidence>
<keyword evidence="2" id="KW-1185">Reference proteome</keyword>
<sequence length="197" mass="22706">MIKCEGFNPKGYHVPAFHLTKGHFLRIWVELAANPTLPVNIGNGYKLIPDMIRYLSGRKRKQEIILTTAFSVSQKIKEGFIRRRFFPQTVSEYLIKNGLHNPENIMELTYFNINPDTYLKSLDFRLLLLFEIYISLKKSDTVIFNYIGLGPVEEKLLTSFVKKQLQSGKTVVGIDNLNFISDIDNAPDIINLKIIRI</sequence>
<accession>A0ABY5IVA5</accession>
<dbReference type="Proteomes" id="UP001059844">
    <property type="component" value="Chromosome"/>
</dbReference>
<evidence type="ECO:0000313" key="2">
    <source>
        <dbReference type="Proteomes" id="UP001059844"/>
    </source>
</evidence>
<gene>
    <name evidence="1" type="ORF">NOX80_06015</name>
</gene>
<organism evidence="1 2">
    <name type="scientific">Flavobacterium cerinum</name>
    <dbReference type="NCBI Taxonomy" id="2502784"/>
    <lineage>
        <taxon>Bacteria</taxon>
        <taxon>Pseudomonadati</taxon>
        <taxon>Bacteroidota</taxon>
        <taxon>Flavobacteriia</taxon>
        <taxon>Flavobacteriales</taxon>
        <taxon>Flavobacteriaceae</taxon>
        <taxon>Flavobacterium</taxon>
    </lineage>
</organism>
<reference evidence="1" key="1">
    <citation type="submission" date="2022-07" db="EMBL/GenBank/DDBJ databases">
        <title>Isolation, identification, and degradation of a PFOSA degrading strain from sewage treatment plant.</title>
        <authorList>
            <person name="Zhang L."/>
            <person name="Huo Y."/>
        </authorList>
    </citation>
    <scope>NUCLEOTIDE SEQUENCE</scope>
    <source>
        <strain evidence="1">C1</strain>
    </source>
</reference>